<feature type="transmembrane region" description="Helical" evidence="7">
    <location>
        <begin position="143"/>
        <end position="160"/>
    </location>
</feature>
<name>A0ABN1H3C9_9ACTN</name>
<gene>
    <name evidence="8" type="ORF">GCM10009547_34260</name>
</gene>
<comment type="subcellular location">
    <subcellularLocation>
        <location evidence="1">Cell membrane</location>
        <topology evidence="1">Multi-pass membrane protein</topology>
    </subcellularLocation>
</comment>
<feature type="region of interest" description="Disordered" evidence="6">
    <location>
        <begin position="612"/>
        <end position="645"/>
    </location>
</feature>
<keyword evidence="4 7" id="KW-1133">Transmembrane helix</keyword>
<evidence type="ECO:0000256" key="5">
    <source>
        <dbReference type="ARBA" id="ARBA00023136"/>
    </source>
</evidence>
<evidence type="ECO:0000313" key="8">
    <source>
        <dbReference type="EMBL" id="GAA0627809.1"/>
    </source>
</evidence>
<dbReference type="EMBL" id="BAAAHE010000030">
    <property type="protein sequence ID" value="GAA0627809.1"/>
    <property type="molecule type" value="Genomic_DNA"/>
</dbReference>
<feature type="transmembrane region" description="Helical" evidence="7">
    <location>
        <begin position="455"/>
        <end position="474"/>
    </location>
</feature>
<feature type="transmembrane region" description="Helical" evidence="7">
    <location>
        <begin position="92"/>
        <end position="114"/>
    </location>
</feature>
<sequence length="645" mass="67484">MSDYLPFLVIGVVTGSIYGLCAMGLVLTYKTSGVFNIGHGAVCAASAFVFYSLRDQADLPWPVAALLVVFCFGPVAGLLLERLAVALAPVAIAYKIVGTVGLLVAIRALLGLVYGDSTRFFPQFLPEDKAFDLASVAVGWDDLITLGIGAASAVALFLFFRLSRLGTAMRGVVDDPQLLSMAGTSPVRVRRAAWVIGTSFAAMSGVLFAAVQNQLDVNVLTLLVVNAFGAATIARFQSVPTAFAGGILVGVVQAVLSKAVGTSEQLQGIDLATPFLVLFLGLLLIPRRKLVEIGRAARPTPPPASAFGTRTRAVGYAGAFGLALLVPTFATEELPGYNLALTQVVLFASLHLLVRSSGQISLCHFGFAAVGAATFGQMLAKDVPFYAAVVLGGLACLPLALIVSVPAIRLSGLYLALATLGFGIVLAQFAYAKSWMFGGGQLLTERAPGLDSDRAYYYLLLGIAIASVLFVLAVEHSRLGRLLRAMSDSPVALSTLGASVNVSRVIVFCISCFLAGVSGALYASLFGAVTQDAFNFVQSLVVLAVLAVAGRRTVTAAFVAPFLLYVVPVYIDDPDTAQWLQLAFGVGAMAVAAASQGAVRQWLSRQSVTLADRAHGPAEERRRTAADEPPSSWAVVDRPLVGADA</sequence>
<feature type="transmembrane region" description="Helical" evidence="7">
    <location>
        <begin position="361"/>
        <end position="379"/>
    </location>
</feature>
<dbReference type="CDD" id="cd06581">
    <property type="entry name" value="TM_PBP1_LivM_like"/>
    <property type="match status" value="1"/>
</dbReference>
<dbReference type="PANTHER" id="PTHR30482:SF10">
    <property type="entry name" value="HIGH-AFFINITY BRANCHED-CHAIN AMINO ACID TRANSPORT PROTEIN BRAE"/>
    <property type="match status" value="1"/>
</dbReference>
<accession>A0ABN1H3C9</accession>
<reference evidence="8 9" key="1">
    <citation type="journal article" date="2019" name="Int. J. Syst. Evol. Microbiol.">
        <title>The Global Catalogue of Microorganisms (GCM) 10K type strain sequencing project: providing services to taxonomists for standard genome sequencing and annotation.</title>
        <authorList>
            <consortium name="The Broad Institute Genomics Platform"/>
            <consortium name="The Broad Institute Genome Sequencing Center for Infectious Disease"/>
            <person name="Wu L."/>
            <person name="Ma J."/>
        </authorList>
    </citation>
    <scope>NUCLEOTIDE SEQUENCE [LARGE SCALE GENOMIC DNA]</scope>
    <source>
        <strain evidence="8 9">JCM 10671</strain>
    </source>
</reference>
<keyword evidence="9" id="KW-1185">Reference proteome</keyword>
<proteinExistence type="predicted"/>
<feature type="transmembrane region" description="Helical" evidence="7">
    <location>
        <begin position="385"/>
        <end position="405"/>
    </location>
</feature>
<evidence type="ECO:0000313" key="9">
    <source>
        <dbReference type="Proteomes" id="UP001500957"/>
    </source>
</evidence>
<feature type="transmembrane region" description="Helical" evidence="7">
    <location>
        <begin position="533"/>
        <end position="549"/>
    </location>
</feature>
<feature type="transmembrane region" description="Helical" evidence="7">
    <location>
        <begin position="505"/>
        <end position="527"/>
    </location>
</feature>
<dbReference type="Pfam" id="PF02653">
    <property type="entry name" value="BPD_transp_2"/>
    <property type="match status" value="2"/>
</dbReference>
<comment type="caution">
    <text evidence="8">The sequence shown here is derived from an EMBL/GenBank/DDBJ whole genome shotgun (WGS) entry which is preliminary data.</text>
</comment>
<evidence type="ECO:0008006" key="10">
    <source>
        <dbReference type="Google" id="ProtNLM"/>
    </source>
</evidence>
<feature type="transmembrane region" description="Helical" evidence="7">
    <location>
        <begin position="266"/>
        <end position="285"/>
    </location>
</feature>
<evidence type="ECO:0000256" key="7">
    <source>
        <dbReference type="SAM" id="Phobius"/>
    </source>
</evidence>
<dbReference type="RefSeq" id="WP_344606953.1">
    <property type="nucleotide sequence ID" value="NZ_BAAAHE010000030.1"/>
</dbReference>
<evidence type="ECO:0000256" key="6">
    <source>
        <dbReference type="SAM" id="MobiDB-lite"/>
    </source>
</evidence>
<dbReference type="InterPro" id="IPR043428">
    <property type="entry name" value="LivM-like"/>
</dbReference>
<feature type="transmembrane region" description="Helical" evidence="7">
    <location>
        <begin position="313"/>
        <end position="330"/>
    </location>
</feature>
<feature type="transmembrane region" description="Helical" evidence="7">
    <location>
        <begin position="59"/>
        <end position="80"/>
    </location>
</feature>
<keyword evidence="2" id="KW-1003">Cell membrane</keyword>
<dbReference type="CDD" id="cd06582">
    <property type="entry name" value="TM_PBP1_LivH_like"/>
    <property type="match status" value="1"/>
</dbReference>
<feature type="transmembrane region" description="Helical" evidence="7">
    <location>
        <begin position="577"/>
        <end position="595"/>
    </location>
</feature>
<evidence type="ECO:0000256" key="3">
    <source>
        <dbReference type="ARBA" id="ARBA00022692"/>
    </source>
</evidence>
<feature type="transmembrane region" description="Helical" evidence="7">
    <location>
        <begin position="554"/>
        <end position="571"/>
    </location>
</feature>
<evidence type="ECO:0000256" key="1">
    <source>
        <dbReference type="ARBA" id="ARBA00004651"/>
    </source>
</evidence>
<evidence type="ECO:0000256" key="4">
    <source>
        <dbReference type="ARBA" id="ARBA00022989"/>
    </source>
</evidence>
<dbReference type="InterPro" id="IPR001851">
    <property type="entry name" value="ABC_transp_permease"/>
</dbReference>
<feature type="transmembrane region" description="Helical" evidence="7">
    <location>
        <begin position="412"/>
        <end position="431"/>
    </location>
</feature>
<feature type="transmembrane region" description="Helical" evidence="7">
    <location>
        <begin position="336"/>
        <end position="354"/>
    </location>
</feature>
<keyword evidence="5 7" id="KW-0472">Membrane</keyword>
<feature type="compositionally biased region" description="Basic and acidic residues" evidence="6">
    <location>
        <begin position="612"/>
        <end position="626"/>
    </location>
</feature>
<feature type="transmembrane region" description="Helical" evidence="7">
    <location>
        <begin position="6"/>
        <end position="27"/>
    </location>
</feature>
<keyword evidence="3 7" id="KW-0812">Transmembrane</keyword>
<feature type="transmembrane region" description="Helical" evidence="7">
    <location>
        <begin position="34"/>
        <end position="53"/>
    </location>
</feature>
<protein>
    <recommendedName>
        <fullName evidence="10">ABC transporter permease</fullName>
    </recommendedName>
</protein>
<dbReference type="Proteomes" id="UP001500957">
    <property type="component" value="Unassembled WGS sequence"/>
</dbReference>
<organism evidence="8 9">
    <name type="scientific">Sporichthya brevicatena</name>
    <dbReference type="NCBI Taxonomy" id="171442"/>
    <lineage>
        <taxon>Bacteria</taxon>
        <taxon>Bacillati</taxon>
        <taxon>Actinomycetota</taxon>
        <taxon>Actinomycetes</taxon>
        <taxon>Sporichthyales</taxon>
        <taxon>Sporichthyaceae</taxon>
        <taxon>Sporichthya</taxon>
    </lineage>
</organism>
<dbReference type="PANTHER" id="PTHR30482">
    <property type="entry name" value="HIGH-AFFINITY BRANCHED-CHAIN AMINO ACID TRANSPORT SYSTEM PERMEASE"/>
    <property type="match status" value="1"/>
</dbReference>
<feature type="transmembrane region" description="Helical" evidence="7">
    <location>
        <begin position="192"/>
        <end position="211"/>
    </location>
</feature>
<evidence type="ECO:0000256" key="2">
    <source>
        <dbReference type="ARBA" id="ARBA00022475"/>
    </source>
</evidence>
<feature type="transmembrane region" description="Helical" evidence="7">
    <location>
        <begin position="241"/>
        <end position="260"/>
    </location>
</feature>
<feature type="transmembrane region" description="Helical" evidence="7">
    <location>
        <begin position="217"/>
        <end position="234"/>
    </location>
</feature>